<dbReference type="Gene3D" id="1.10.760.10">
    <property type="entry name" value="Cytochrome c-like domain"/>
    <property type="match status" value="1"/>
</dbReference>
<dbReference type="Proteomes" id="UP001154322">
    <property type="component" value="Unassembled WGS sequence"/>
</dbReference>
<dbReference type="PROSITE" id="PS51007">
    <property type="entry name" value="CYTC"/>
    <property type="match status" value="1"/>
</dbReference>
<sequence>MDHALQYGGDMSRASARAASLGAALLVGAMALALAACGGGTDRQAGGAGAADSGEAAAMTLYKKQCLSCHAADLSGRVGPSLQEIGSKMSEQQLINTVQDGSKGMPAFKKVLRADEIETLAHWLSTHTQAEGDDQ</sequence>
<evidence type="ECO:0000256" key="2">
    <source>
        <dbReference type="ARBA" id="ARBA00022617"/>
    </source>
</evidence>
<proteinExistence type="predicted"/>
<evidence type="ECO:0000313" key="9">
    <source>
        <dbReference type="Proteomes" id="UP001154322"/>
    </source>
</evidence>
<comment type="caution">
    <text evidence="8">The sequence shown here is derived from an EMBL/GenBank/DDBJ whole genome shotgun (WGS) entry which is preliminary data.</text>
</comment>
<dbReference type="PANTHER" id="PTHR37823">
    <property type="entry name" value="CYTOCHROME C-553-LIKE"/>
    <property type="match status" value="1"/>
</dbReference>
<evidence type="ECO:0000256" key="4">
    <source>
        <dbReference type="ARBA" id="ARBA00022982"/>
    </source>
</evidence>
<organism evidence="8 9">
    <name type="scientific">Paenibacillus melissococcoides</name>
    <dbReference type="NCBI Taxonomy" id="2912268"/>
    <lineage>
        <taxon>Bacteria</taxon>
        <taxon>Bacillati</taxon>
        <taxon>Bacillota</taxon>
        <taxon>Bacilli</taxon>
        <taxon>Bacillales</taxon>
        <taxon>Paenibacillaceae</taxon>
        <taxon>Paenibacillus</taxon>
    </lineage>
</organism>
<dbReference type="SUPFAM" id="SSF46626">
    <property type="entry name" value="Cytochrome c"/>
    <property type="match status" value="1"/>
</dbReference>
<reference evidence="8" key="1">
    <citation type="submission" date="2022-06" db="EMBL/GenBank/DDBJ databases">
        <authorList>
            <person name="Dietemann V."/>
            <person name="Ory F."/>
            <person name="Dainat B."/>
            <person name="Oberhansli S."/>
        </authorList>
    </citation>
    <scope>NUCLEOTIDE SEQUENCE</scope>
    <source>
        <strain evidence="8">Ena-SAMPLE-TAB-26-04-2022-14:26:32:270-5432</strain>
    </source>
</reference>
<dbReference type="InterPro" id="IPR051811">
    <property type="entry name" value="Cytochrome_c550/c551-like"/>
</dbReference>
<evidence type="ECO:0000256" key="5">
    <source>
        <dbReference type="ARBA" id="ARBA00023004"/>
    </source>
</evidence>
<keyword evidence="9" id="KW-1185">Reference proteome</keyword>
<dbReference type="InterPro" id="IPR009056">
    <property type="entry name" value="Cyt_c-like_dom"/>
</dbReference>
<evidence type="ECO:0000256" key="3">
    <source>
        <dbReference type="ARBA" id="ARBA00022723"/>
    </source>
</evidence>
<keyword evidence="2 6" id="KW-0349">Heme</keyword>
<evidence type="ECO:0000256" key="1">
    <source>
        <dbReference type="ARBA" id="ARBA00022448"/>
    </source>
</evidence>
<dbReference type="Pfam" id="PF13442">
    <property type="entry name" value="Cytochrome_CBB3"/>
    <property type="match status" value="1"/>
</dbReference>
<accession>A0ABM9G4T5</accession>
<dbReference type="EMBL" id="CALYLO010000005">
    <property type="protein sequence ID" value="CAH8246655.1"/>
    <property type="molecule type" value="Genomic_DNA"/>
</dbReference>
<evidence type="ECO:0000259" key="7">
    <source>
        <dbReference type="PROSITE" id="PS51007"/>
    </source>
</evidence>
<evidence type="ECO:0000313" key="8">
    <source>
        <dbReference type="EMBL" id="CAH8246655.1"/>
    </source>
</evidence>
<keyword evidence="5 6" id="KW-0408">Iron</keyword>
<dbReference type="InterPro" id="IPR036909">
    <property type="entry name" value="Cyt_c-like_dom_sf"/>
</dbReference>
<name>A0ABM9G4T5_9BACL</name>
<protein>
    <submittedName>
        <fullName evidence="8">Cytochrome c</fullName>
    </submittedName>
</protein>
<keyword evidence="4" id="KW-0249">Electron transport</keyword>
<gene>
    <name evidence="8" type="ORF">WJ0W_003889</name>
</gene>
<dbReference type="PANTHER" id="PTHR37823:SF4">
    <property type="entry name" value="MENAQUINOL-CYTOCHROME C REDUCTASE CYTOCHROME B_C SUBUNIT"/>
    <property type="match status" value="1"/>
</dbReference>
<evidence type="ECO:0000256" key="6">
    <source>
        <dbReference type="PROSITE-ProRule" id="PRU00433"/>
    </source>
</evidence>
<feature type="domain" description="Cytochrome c" evidence="7">
    <location>
        <begin position="49"/>
        <end position="128"/>
    </location>
</feature>
<keyword evidence="1" id="KW-0813">Transport</keyword>
<keyword evidence="3 6" id="KW-0479">Metal-binding</keyword>